<dbReference type="Proteomes" id="UP000295558">
    <property type="component" value="Unassembled WGS sequence"/>
</dbReference>
<evidence type="ECO:0000313" key="4">
    <source>
        <dbReference type="Proteomes" id="UP000295558"/>
    </source>
</evidence>
<dbReference type="PANTHER" id="PTHR43318">
    <property type="entry name" value="UDP-N-ACETYLGLUCOSAMINE 4,6-DEHYDRATASE"/>
    <property type="match status" value="1"/>
</dbReference>
<proteinExistence type="inferred from homology"/>
<dbReference type="Pfam" id="PF02719">
    <property type="entry name" value="Polysacc_synt_2"/>
    <property type="match status" value="1"/>
</dbReference>
<gene>
    <name evidence="3" type="ORF">DFP96_10755</name>
</gene>
<dbReference type="PANTHER" id="PTHR43318:SF1">
    <property type="entry name" value="POLYSACCHARIDE BIOSYNTHESIS PROTEIN EPSC-RELATED"/>
    <property type="match status" value="1"/>
</dbReference>
<dbReference type="InterPro" id="IPR036291">
    <property type="entry name" value="NAD(P)-bd_dom_sf"/>
</dbReference>
<dbReference type="InterPro" id="IPR003869">
    <property type="entry name" value="Polysac_CapD-like"/>
</dbReference>
<name>A0A4R6ZJZ3_9LIST</name>
<dbReference type="STRING" id="1265846.PROCOU_07463"/>
<keyword evidence="4" id="KW-1185">Reference proteome</keyword>
<dbReference type="EMBL" id="SNZK01000007">
    <property type="protein sequence ID" value="TDR52618.1"/>
    <property type="molecule type" value="Genomic_DNA"/>
</dbReference>
<dbReference type="AlphaFoldDB" id="A0A4R6ZJZ3"/>
<dbReference type="RefSeq" id="WP_133620687.1">
    <property type="nucleotide sequence ID" value="NZ_SNZK01000007.1"/>
</dbReference>
<sequence length="468" mass="52419">MNNINQNKKRTLIIGAGEASELLIPYFRTHKGNSLISIGLLDDREDIQDRLGVPILGKLRDIKEVVHEYFIEHIIFAIPSLQKNIKIDILEMCAQTGVQTEVMPDIAAIVSGEGSIQTMQKLDYADLLGREEAQLDYEALTPKFRGKRVLITGAGGSIGGELVRQLAKCEPAEILLLGHGENSIFNIHQEMRMKTQIPLVPLIADIQDRERLQAIFNNYKPDIVYHAAAHKHVPMMEDNIGEAIKNNIIGTQNLVDMSVQCGVERFVMISTDKTVDPTSVMGASKKIAEWVVQSKNNDRNAGIYSVVRFGNVLGSRGSAIPLFWKQIKMNQPVTITHPDMERYFMTIPEASQLVIEASVLAKGGEIFVLKMGEPQKIVDIVHKLAILAGKKRSTVQIKFIGIRDGEKIKEELFEASEFTTGKNHLNKFYCGEVSIPKAILNIKNWQKHFNQVTESDLRVQLFDLINAK</sequence>
<organism evidence="3 4">
    <name type="scientific">Listeria rocourtiae</name>
    <dbReference type="NCBI Taxonomy" id="647910"/>
    <lineage>
        <taxon>Bacteria</taxon>
        <taxon>Bacillati</taxon>
        <taxon>Bacillota</taxon>
        <taxon>Bacilli</taxon>
        <taxon>Bacillales</taxon>
        <taxon>Listeriaceae</taxon>
        <taxon>Listeria</taxon>
    </lineage>
</organism>
<feature type="domain" description="Polysaccharide biosynthesis protein CapD-like" evidence="2">
    <location>
        <begin position="149"/>
        <end position="425"/>
    </location>
</feature>
<evidence type="ECO:0000259" key="2">
    <source>
        <dbReference type="Pfam" id="PF02719"/>
    </source>
</evidence>
<evidence type="ECO:0000256" key="1">
    <source>
        <dbReference type="ARBA" id="ARBA00007430"/>
    </source>
</evidence>
<dbReference type="CDD" id="cd05237">
    <property type="entry name" value="UDP_invert_4-6DH_SDR_e"/>
    <property type="match status" value="1"/>
</dbReference>
<dbReference type="InterPro" id="IPR051203">
    <property type="entry name" value="Polysaccharide_Synthase-Rel"/>
</dbReference>
<dbReference type="SUPFAM" id="SSF51735">
    <property type="entry name" value="NAD(P)-binding Rossmann-fold domains"/>
    <property type="match status" value="2"/>
</dbReference>
<dbReference type="OrthoDB" id="9803111at2"/>
<accession>A0A4R6ZJZ3</accession>
<comment type="caution">
    <text evidence="3">The sequence shown here is derived from an EMBL/GenBank/DDBJ whole genome shotgun (WGS) entry which is preliminary data.</text>
</comment>
<protein>
    <submittedName>
        <fullName evidence="3">FlaA1/EpsC-like NDP-sugar epimerase</fullName>
    </submittedName>
</protein>
<comment type="similarity">
    <text evidence="1">Belongs to the polysaccharide synthase family.</text>
</comment>
<evidence type="ECO:0000313" key="3">
    <source>
        <dbReference type="EMBL" id="TDR52618.1"/>
    </source>
</evidence>
<dbReference type="Gene3D" id="3.40.50.720">
    <property type="entry name" value="NAD(P)-binding Rossmann-like Domain"/>
    <property type="match status" value="2"/>
</dbReference>
<reference evidence="3 4" key="1">
    <citation type="submission" date="2019-03" db="EMBL/GenBank/DDBJ databases">
        <title>Genomic Encyclopedia of Type Strains, Phase III (KMG-III): the genomes of soil and plant-associated and newly described type strains.</title>
        <authorList>
            <person name="Whitman W."/>
        </authorList>
    </citation>
    <scope>NUCLEOTIDE SEQUENCE [LARGE SCALE GENOMIC DNA]</scope>
    <source>
        <strain evidence="3 4">CECT 7972</strain>
    </source>
</reference>